<proteinExistence type="predicted"/>
<dbReference type="EMBL" id="CP014327">
    <property type="protein sequence ID" value="AML51709.1"/>
    <property type="molecule type" value="Genomic_DNA"/>
</dbReference>
<organism evidence="1 2">
    <name type="scientific">Falsihalocynthiibacter arcticus</name>
    <dbReference type="NCBI Taxonomy" id="1579316"/>
    <lineage>
        <taxon>Bacteria</taxon>
        <taxon>Pseudomonadati</taxon>
        <taxon>Pseudomonadota</taxon>
        <taxon>Alphaproteobacteria</taxon>
        <taxon>Rhodobacterales</taxon>
        <taxon>Roseobacteraceae</taxon>
        <taxon>Falsihalocynthiibacter</taxon>
    </lineage>
</organism>
<dbReference type="AlphaFoldDB" id="A0A126V1Z6"/>
<dbReference type="KEGG" id="hat:RC74_10945"/>
<sequence>MIALDTAAGGILARITRRAAEVIGHGPKTEKYFIVKAIAPEGVGRLWIHGEVELSICCFSHTVLCFQSAAF</sequence>
<accession>A0A126V1Z6</accession>
<gene>
    <name evidence="1" type="ORF">RC74_10945</name>
</gene>
<dbReference type="Proteomes" id="UP000070371">
    <property type="component" value="Chromosome"/>
</dbReference>
<name>A0A126V1Z6_9RHOB</name>
<evidence type="ECO:0000313" key="1">
    <source>
        <dbReference type="EMBL" id="AML51709.1"/>
    </source>
</evidence>
<evidence type="ECO:0000313" key="2">
    <source>
        <dbReference type="Proteomes" id="UP000070371"/>
    </source>
</evidence>
<protein>
    <submittedName>
        <fullName evidence="1">Uncharacterized protein</fullName>
    </submittedName>
</protein>
<keyword evidence="2" id="KW-1185">Reference proteome</keyword>
<reference evidence="1 2" key="1">
    <citation type="submission" date="2016-02" db="EMBL/GenBank/DDBJ databases">
        <title>Complete genome sequence of Halocynthiibacter arcticus PAMC 20958t from arctic marine sediment.</title>
        <authorList>
            <person name="Lee Y.M."/>
            <person name="Baek K."/>
            <person name="Lee H.K."/>
            <person name="Shin S.C."/>
        </authorList>
    </citation>
    <scope>NUCLEOTIDE SEQUENCE [LARGE SCALE GENOMIC DNA]</scope>
    <source>
        <strain evidence="1">PAMC 20958</strain>
    </source>
</reference>